<evidence type="ECO:0000256" key="10">
    <source>
        <dbReference type="SAM" id="MobiDB-lite"/>
    </source>
</evidence>
<keyword evidence="7 9" id="KW-0067">ATP-binding</keyword>
<feature type="compositionally biased region" description="Gly residues" evidence="10">
    <location>
        <begin position="213"/>
        <end position="226"/>
    </location>
</feature>
<keyword evidence="6" id="KW-0995">Kinetochore</keyword>
<dbReference type="Proteomes" id="UP000239899">
    <property type="component" value="Unassembled WGS sequence"/>
</dbReference>
<dbReference type="InterPro" id="IPR015661">
    <property type="entry name" value="Bub1/Mad3"/>
</dbReference>
<feature type="domain" description="BUB1 N-terminal" evidence="12">
    <location>
        <begin position="46"/>
        <end position="207"/>
    </location>
</feature>
<keyword evidence="14" id="KW-1185">Reference proteome</keyword>
<gene>
    <name evidence="13" type="ORF">C2E21_9522</name>
</gene>
<feature type="region of interest" description="Disordered" evidence="10">
    <location>
        <begin position="191"/>
        <end position="226"/>
    </location>
</feature>
<evidence type="ECO:0000256" key="8">
    <source>
        <dbReference type="ARBA" id="ARBA00023328"/>
    </source>
</evidence>
<keyword evidence="5" id="KW-0418">Kinase</keyword>
<keyword evidence="2" id="KW-0158">Chromosome</keyword>
<sequence>MAAPEADWEASKENFQPLKTGRKAAALRDSTAELRTAAIEERRKAFWEELAAYAGDDPLEVWLRFIKWTQETFSAGGHKAELLPLLERCTRELQANGRYVNDIRYLRVWIQYADCLPDPGDVFAFLCENGIGQEHALFYVAHATYLEARGGYAKADAVYQQGINVLAAPVERLRAKYAEFQQRMARRIQRKAAEQGVGEAPEPEHPERQSLGVLGGRRPGAAAGGAGRAGGLLGGAAGFKRKAAADPENGNAGGSGLDIFVDDEFAGAGPAASAPAAFLQPGRSAAAAGAWSKLTGFEAGRKENVQRASMWAGQRIKQAPAHSAPAAAPLEVFVDPELQELEEQQAAAAAAAEAEAASKPSLRQRLDAGGAGEEAILQNPLQLHKAQAQGPVLGGVAPSGASLPLGVLQPEAKRRREEVMAFDQAALIGGGGEELCFEEAEAASPPADIEAKDELADAEPAKAQPAVTQPSAAPASGMQFEAAGGVSEPTITLSTRDAFAAINQMFGGALPPDAHPADLLAGGGAAAAAMDPTMTIATKDAFAALNQMFKGSLPLEHGSLPPNPYAEPTLSFGRGGVLGGSGSSSLPIMVGGSGASGSGGYEPTMTISTKAAFDAINQMFKGSLPGEHGGALPPTARGPAYADPTVTISTKAAFEAINAMFGGGSGGGSLPAAPSQPAAQQHGGSDADGFRVPAPRPPRARPAAPAAAPAASPGGFCIHEDTQYVSVPLEPAADSPAGSGGGFCIREDTQFITVPAGGADEDEDEEAAPMAGAAADGHAAAAGPARSPGGFCIREDTQFITVAVDPEEELDEKQQLQDEPAAAQPAAAPAAAPAPAFGGFSIREDTQFIGLGGGASPTPSPEPAAALGGSGGSGRLLPQKRPLGARDGSTGDLLGDHTGGSSSRLDDDASPTLSGGAVQLNKWGFAPGADDTLAINLGGEDTLALLEAADLAVGGGSAGSSVLAGSPTDSGMAAGVAGEGSSALRDGMAALRLSDCKENLVADGCAAVTSRQLRDPGAEAAALQLLGSSRAALVGAAVEADAAAEAALGGGLPGQDSFGVYADSDGCSMPLLGSPTSRAVSPEAPAEEEAGFVTPLQQAAALGGEGAPLLADPFSPGFHPRMLACLEPSVAEWPGVYTLSLEEETAADDGFKAAGRASAGLVELQLCGLEFAVSGCIGEGAYARVYQGVDGDCSDVALKHEAPPCPWEWYICKALAGRLPADPAVRQRFADPAALLLGQRSSVLVAPLGPHGSLQDLLNAYLAQRQAPPPECVVMHFAAELLRTMQHLHAARILHADIKPDNLLVRLDADAAGDENAGPALGLQLIDFGRGVDLELLPAGAMLQGDSGTDAFRCVEMREGRPWLWQADAYGAAATLHTLLFGQYMEVERVRDSNTGEVSLRPRQPFKRHWARELWGALFHRLLNHTDPLAPPALDYLIASLEEHMRSSRDAARSLRKELAAAAQLLPRLC</sequence>
<reference evidence="13 14" key="1">
    <citation type="journal article" date="2018" name="Plant J.">
        <title>Genome sequences of Chlorella sorokiniana UTEX 1602 and Micractinium conductrix SAG 241.80: implications to maltose excretion by a green alga.</title>
        <authorList>
            <person name="Arriola M.B."/>
            <person name="Velmurugan N."/>
            <person name="Zhang Y."/>
            <person name="Plunkett M.H."/>
            <person name="Hondzo H."/>
            <person name="Barney B.M."/>
        </authorList>
    </citation>
    <scope>NUCLEOTIDE SEQUENCE [LARGE SCALE GENOMIC DNA]</scope>
    <source>
        <strain evidence="14">UTEX 1602</strain>
    </source>
</reference>
<dbReference type="InterPro" id="IPR013212">
    <property type="entry name" value="Mad3/Bub1_I"/>
</dbReference>
<evidence type="ECO:0000256" key="7">
    <source>
        <dbReference type="ARBA" id="ARBA00022840"/>
    </source>
</evidence>
<dbReference type="GO" id="GO:0000776">
    <property type="term" value="C:kinetochore"/>
    <property type="evidence" value="ECO:0007669"/>
    <property type="project" value="UniProtKB-KW"/>
</dbReference>
<keyword evidence="4 9" id="KW-0547">Nucleotide-binding</keyword>
<evidence type="ECO:0000256" key="5">
    <source>
        <dbReference type="ARBA" id="ARBA00022777"/>
    </source>
</evidence>
<name>A0A2P6TB66_CHLSO</name>
<comment type="subcellular location">
    <subcellularLocation>
        <location evidence="1">Chromosome</location>
        <location evidence="1">Centromere</location>
        <location evidence="1">Kinetochore</location>
    </subcellularLocation>
</comment>
<comment type="caution">
    <text evidence="13">The sequence shown here is derived from an EMBL/GenBank/DDBJ whole genome shotgun (WGS) entry which is preliminary data.</text>
</comment>
<dbReference type="PROSITE" id="PS51489">
    <property type="entry name" value="BUB1_N"/>
    <property type="match status" value="1"/>
</dbReference>
<feature type="domain" description="Protein kinase" evidence="11">
    <location>
        <begin position="1171"/>
        <end position="1469"/>
    </location>
</feature>
<feature type="region of interest" description="Disordered" evidence="10">
    <location>
        <begin position="807"/>
        <end position="913"/>
    </location>
</feature>
<dbReference type="PROSITE" id="PS00108">
    <property type="entry name" value="PROTEIN_KINASE_ST"/>
    <property type="match status" value="1"/>
</dbReference>
<feature type="compositionally biased region" description="Low complexity" evidence="10">
    <location>
        <begin position="817"/>
        <end position="836"/>
    </location>
</feature>
<dbReference type="InterPro" id="IPR011009">
    <property type="entry name" value="Kinase-like_dom_sf"/>
</dbReference>
<dbReference type="OrthoDB" id="511701at2759"/>
<protein>
    <submittedName>
        <fullName evidence="13">Mitotic checkpoint serine threonine-kinase BUB1</fullName>
    </submittedName>
</protein>
<dbReference type="PROSITE" id="PS50011">
    <property type="entry name" value="PROTEIN_KINASE_DOM"/>
    <property type="match status" value="1"/>
</dbReference>
<dbReference type="Gene3D" id="1.10.510.10">
    <property type="entry name" value="Transferase(Phosphotransferase) domain 1"/>
    <property type="match status" value="1"/>
</dbReference>
<dbReference type="GO" id="GO:0032991">
    <property type="term" value="C:protein-containing complex"/>
    <property type="evidence" value="ECO:0007669"/>
    <property type="project" value="UniProtKB-ARBA"/>
</dbReference>
<keyword evidence="8" id="KW-0137">Centromere</keyword>
<evidence type="ECO:0000256" key="1">
    <source>
        <dbReference type="ARBA" id="ARBA00004629"/>
    </source>
</evidence>
<evidence type="ECO:0000256" key="6">
    <source>
        <dbReference type="ARBA" id="ARBA00022838"/>
    </source>
</evidence>
<dbReference type="Gene3D" id="1.25.40.430">
    <property type="match status" value="1"/>
</dbReference>
<dbReference type="InterPro" id="IPR008271">
    <property type="entry name" value="Ser/Thr_kinase_AS"/>
</dbReference>
<dbReference type="PROSITE" id="PS00107">
    <property type="entry name" value="PROTEIN_KINASE_ATP"/>
    <property type="match status" value="1"/>
</dbReference>
<dbReference type="GO" id="GO:0005524">
    <property type="term" value="F:ATP binding"/>
    <property type="evidence" value="ECO:0007669"/>
    <property type="project" value="UniProtKB-UniRule"/>
</dbReference>
<keyword evidence="3" id="KW-0808">Transferase</keyword>
<dbReference type="SUPFAM" id="SSF56112">
    <property type="entry name" value="Protein kinase-like (PK-like)"/>
    <property type="match status" value="1"/>
</dbReference>
<dbReference type="EMBL" id="LHPG02000029">
    <property type="protein sequence ID" value="PRW05791.1"/>
    <property type="molecule type" value="Genomic_DNA"/>
</dbReference>
<evidence type="ECO:0000256" key="4">
    <source>
        <dbReference type="ARBA" id="ARBA00022741"/>
    </source>
</evidence>
<dbReference type="Pfam" id="PF00069">
    <property type="entry name" value="Pkinase"/>
    <property type="match status" value="1"/>
</dbReference>
<feature type="compositionally biased region" description="Low complexity" evidence="10">
    <location>
        <begin position="670"/>
        <end position="684"/>
    </location>
</feature>
<dbReference type="GO" id="GO:0004672">
    <property type="term" value="F:protein kinase activity"/>
    <property type="evidence" value="ECO:0007669"/>
    <property type="project" value="InterPro"/>
</dbReference>
<dbReference type="SMART" id="SM00777">
    <property type="entry name" value="Mad3_BUB1_I"/>
    <property type="match status" value="1"/>
</dbReference>
<organism evidence="13 14">
    <name type="scientific">Chlorella sorokiniana</name>
    <name type="common">Freshwater green alga</name>
    <dbReference type="NCBI Taxonomy" id="3076"/>
    <lineage>
        <taxon>Eukaryota</taxon>
        <taxon>Viridiplantae</taxon>
        <taxon>Chlorophyta</taxon>
        <taxon>core chlorophytes</taxon>
        <taxon>Trebouxiophyceae</taxon>
        <taxon>Chlorellales</taxon>
        <taxon>Chlorellaceae</taxon>
        <taxon>Chlorella clade</taxon>
        <taxon>Chlorella</taxon>
    </lineage>
</organism>
<dbReference type="InterPro" id="IPR017441">
    <property type="entry name" value="Protein_kinase_ATP_BS"/>
</dbReference>
<evidence type="ECO:0000259" key="12">
    <source>
        <dbReference type="PROSITE" id="PS51489"/>
    </source>
</evidence>
<dbReference type="Pfam" id="PF08311">
    <property type="entry name" value="Mad3_BUB1_I"/>
    <property type="match status" value="1"/>
</dbReference>
<evidence type="ECO:0000256" key="9">
    <source>
        <dbReference type="PROSITE-ProRule" id="PRU10141"/>
    </source>
</evidence>
<dbReference type="PANTHER" id="PTHR14030">
    <property type="entry name" value="MITOTIC CHECKPOINT SERINE/THREONINE-PROTEIN KINASE BUB1"/>
    <property type="match status" value="1"/>
</dbReference>
<dbReference type="PANTHER" id="PTHR14030:SF4">
    <property type="entry name" value="BUB1 KINASE, ISOFORM A-RELATED"/>
    <property type="match status" value="1"/>
</dbReference>
<proteinExistence type="predicted"/>
<evidence type="ECO:0000259" key="11">
    <source>
        <dbReference type="PROSITE" id="PS50011"/>
    </source>
</evidence>
<accession>A0A2P6TB66</accession>
<evidence type="ECO:0000313" key="14">
    <source>
        <dbReference type="Proteomes" id="UP000239899"/>
    </source>
</evidence>
<evidence type="ECO:0000256" key="3">
    <source>
        <dbReference type="ARBA" id="ARBA00022679"/>
    </source>
</evidence>
<dbReference type="GO" id="GO:0007094">
    <property type="term" value="P:mitotic spindle assembly checkpoint signaling"/>
    <property type="evidence" value="ECO:0007669"/>
    <property type="project" value="InterPro"/>
</dbReference>
<dbReference type="SMART" id="SM00220">
    <property type="entry name" value="S_TKc"/>
    <property type="match status" value="1"/>
</dbReference>
<evidence type="ECO:0000256" key="2">
    <source>
        <dbReference type="ARBA" id="ARBA00022454"/>
    </source>
</evidence>
<dbReference type="FunFam" id="1.25.40.430:FF:000003">
    <property type="entry name" value="Checkpoint serine/threonine-protein kinase BUB1"/>
    <property type="match status" value="1"/>
</dbReference>
<dbReference type="STRING" id="3076.A0A2P6TB66"/>
<feature type="compositionally biased region" description="Low complexity" evidence="10">
    <location>
        <begin position="701"/>
        <end position="711"/>
    </location>
</feature>
<dbReference type="InterPro" id="IPR000719">
    <property type="entry name" value="Prot_kinase_dom"/>
</dbReference>
<feature type="region of interest" description="Disordered" evidence="10">
    <location>
        <begin position="667"/>
        <end position="715"/>
    </location>
</feature>
<feature type="binding site" evidence="9">
    <location>
        <position position="1199"/>
    </location>
    <ligand>
        <name>ATP</name>
        <dbReference type="ChEBI" id="CHEBI:30616"/>
    </ligand>
</feature>
<evidence type="ECO:0000313" key="13">
    <source>
        <dbReference type="EMBL" id="PRW05791.1"/>
    </source>
</evidence>
<dbReference type="GO" id="GO:0051754">
    <property type="term" value="P:meiotic sister chromatid cohesion, centromeric"/>
    <property type="evidence" value="ECO:0007669"/>
    <property type="project" value="TreeGrafter"/>
</dbReference>